<dbReference type="PANTHER" id="PTHR43179">
    <property type="entry name" value="RHAMNOSYLTRANSFERASE WBBL"/>
    <property type="match status" value="1"/>
</dbReference>
<dbReference type="Gene3D" id="3.90.550.10">
    <property type="entry name" value="Spore Coat Polysaccharide Biosynthesis Protein SpsA, Chain A"/>
    <property type="match status" value="1"/>
</dbReference>
<comment type="similarity">
    <text evidence="2">Belongs to the glycosyltransferase 2 family.</text>
</comment>
<dbReference type="RefSeq" id="WP_203763992.1">
    <property type="nucleotide sequence ID" value="NZ_BAAAYJ010000103.1"/>
</dbReference>
<evidence type="ECO:0000259" key="5">
    <source>
        <dbReference type="Pfam" id="PF00535"/>
    </source>
</evidence>
<dbReference type="GO" id="GO:0016757">
    <property type="term" value="F:glycosyltransferase activity"/>
    <property type="evidence" value="ECO:0007669"/>
    <property type="project" value="UniProtKB-KW"/>
</dbReference>
<name>A0A919JD46_9ACTN</name>
<keyword evidence="4" id="KW-0808">Transferase</keyword>
<dbReference type="InterPro" id="IPR001173">
    <property type="entry name" value="Glyco_trans_2-like"/>
</dbReference>
<dbReference type="AlphaFoldDB" id="A0A919JD46"/>
<evidence type="ECO:0000256" key="2">
    <source>
        <dbReference type="ARBA" id="ARBA00006739"/>
    </source>
</evidence>
<dbReference type="EMBL" id="BOMQ01000008">
    <property type="protein sequence ID" value="GIE46981.1"/>
    <property type="molecule type" value="Genomic_DNA"/>
</dbReference>
<accession>A0A919JD46</accession>
<comment type="pathway">
    <text evidence="1">Cell wall biogenesis; cell wall polysaccharide biosynthesis.</text>
</comment>
<evidence type="ECO:0000313" key="6">
    <source>
        <dbReference type="EMBL" id="GIE46981.1"/>
    </source>
</evidence>
<dbReference type="SUPFAM" id="SSF53448">
    <property type="entry name" value="Nucleotide-diphospho-sugar transferases"/>
    <property type="match status" value="1"/>
</dbReference>
<gene>
    <name evidence="6" type="ORF">Ani05nite_05150</name>
</gene>
<feature type="domain" description="Glycosyltransferase 2-like" evidence="5">
    <location>
        <begin position="19"/>
        <end position="183"/>
    </location>
</feature>
<protein>
    <recommendedName>
        <fullName evidence="5">Glycosyltransferase 2-like domain-containing protein</fullName>
    </recommendedName>
</protein>
<evidence type="ECO:0000313" key="7">
    <source>
        <dbReference type="Proteomes" id="UP000647172"/>
    </source>
</evidence>
<keyword evidence="3" id="KW-0328">Glycosyltransferase</keyword>
<evidence type="ECO:0000256" key="3">
    <source>
        <dbReference type="ARBA" id="ARBA00022676"/>
    </source>
</evidence>
<evidence type="ECO:0000256" key="4">
    <source>
        <dbReference type="ARBA" id="ARBA00022679"/>
    </source>
</evidence>
<comment type="caution">
    <text evidence="6">The sequence shown here is derived from an EMBL/GenBank/DDBJ whole genome shotgun (WGS) entry which is preliminary data.</text>
</comment>
<dbReference type="InterPro" id="IPR029044">
    <property type="entry name" value="Nucleotide-diphossugar_trans"/>
</dbReference>
<proteinExistence type="inferred from homology"/>
<sequence length="325" mass="34706">MYPVEEQVATAAAVSRSISVVICSYADSRFGELLDACESVRAQLSPVDEVVVVIDHNDGLLARARAVLPWARVAGNEGTRGLSDARNTGVRLSRGDVVAFLDDDAAARPGWLAGLRESFAPDEVAVAGTAVEPRWEGGRPPSWFPPEFGWVVGCSYRGLPEVKATVRNPIGASMAVRRSVFGQVGGFSGAIGRVGTTPVGCEETEFCIRVAARDGNTVVFDPTSAVDHFVPAVRQTIRYFVSRCYHEGRSKRIVSLLQGSRAGLASERRYVKVTLPLALYLAVAGVRRNPAGLLRGGVVLIGLGSTVLGYVVESLQRGRLTSANH</sequence>
<dbReference type="PANTHER" id="PTHR43179:SF12">
    <property type="entry name" value="GALACTOFURANOSYLTRANSFERASE GLFT2"/>
    <property type="match status" value="1"/>
</dbReference>
<keyword evidence="7" id="KW-1185">Reference proteome</keyword>
<reference evidence="6" key="1">
    <citation type="submission" date="2021-01" db="EMBL/GenBank/DDBJ databases">
        <title>Whole genome shotgun sequence of Actinoplanes nipponensis NBRC 14063.</title>
        <authorList>
            <person name="Komaki H."/>
            <person name="Tamura T."/>
        </authorList>
    </citation>
    <scope>NUCLEOTIDE SEQUENCE</scope>
    <source>
        <strain evidence="6">NBRC 14063</strain>
    </source>
</reference>
<dbReference type="Proteomes" id="UP000647172">
    <property type="component" value="Unassembled WGS sequence"/>
</dbReference>
<organism evidence="6 7">
    <name type="scientific">Actinoplanes nipponensis</name>
    <dbReference type="NCBI Taxonomy" id="135950"/>
    <lineage>
        <taxon>Bacteria</taxon>
        <taxon>Bacillati</taxon>
        <taxon>Actinomycetota</taxon>
        <taxon>Actinomycetes</taxon>
        <taxon>Micromonosporales</taxon>
        <taxon>Micromonosporaceae</taxon>
        <taxon>Actinoplanes</taxon>
    </lineage>
</organism>
<dbReference type="Pfam" id="PF00535">
    <property type="entry name" value="Glycos_transf_2"/>
    <property type="match status" value="1"/>
</dbReference>
<evidence type="ECO:0000256" key="1">
    <source>
        <dbReference type="ARBA" id="ARBA00004776"/>
    </source>
</evidence>